<accession>A0A8J8NT42</accession>
<evidence type="ECO:0000313" key="1">
    <source>
        <dbReference type="EMBL" id="TNV79646.1"/>
    </source>
</evidence>
<name>A0A8J8NT42_HALGN</name>
<keyword evidence="2" id="KW-1185">Reference proteome</keyword>
<dbReference type="EMBL" id="RRYP01008636">
    <property type="protein sequence ID" value="TNV79646.1"/>
    <property type="molecule type" value="Genomic_DNA"/>
</dbReference>
<sequence length="122" mass="13804">MVQFFFNNIGSNTQVEQMVSIIPHIIVTIPPPSEDCDDFPFRYSTVLYYPMETAATSYFAFSFIQLLKPSLTNLLSSLNLLQMSCIESSLKGIVIIGQNHTRSTAHLLLQVRRRLVTSFSVI</sequence>
<gene>
    <name evidence="1" type="ORF">FGO68_gene15046</name>
</gene>
<dbReference type="Proteomes" id="UP000785679">
    <property type="component" value="Unassembled WGS sequence"/>
</dbReference>
<comment type="caution">
    <text evidence="1">The sequence shown here is derived from an EMBL/GenBank/DDBJ whole genome shotgun (WGS) entry which is preliminary data.</text>
</comment>
<dbReference type="AlphaFoldDB" id="A0A8J8NT42"/>
<organism evidence="1 2">
    <name type="scientific">Halteria grandinella</name>
    <dbReference type="NCBI Taxonomy" id="5974"/>
    <lineage>
        <taxon>Eukaryota</taxon>
        <taxon>Sar</taxon>
        <taxon>Alveolata</taxon>
        <taxon>Ciliophora</taxon>
        <taxon>Intramacronucleata</taxon>
        <taxon>Spirotrichea</taxon>
        <taxon>Stichotrichia</taxon>
        <taxon>Sporadotrichida</taxon>
        <taxon>Halteriidae</taxon>
        <taxon>Halteria</taxon>
    </lineage>
</organism>
<reference evidence="1" key="1">
    <citation type="submission" date="2019-06" db="EMBL/GenBank/DDBJ databases">
        <authorList>
            <person name="Zheng W."/>
        </authorList>
    </citation>
    <scope>NUCLEOTIDE SEQUENCE</scope>
    <source>
        <strain evidence="1">QDHG01</strain>
    </source>
</reference>
<proteinExistence type="predicted"/>
<protein>
    <submittedName>
        <fullName evidence="1">Uncharacterized protein</fullName>
    </submittedName>
</protein>
<evidence type="ECO:0000313" key="2">
    <source>
        <dbReference type="Proteomes" id="UP000785679"/>
    </source>
</evidence>